<dbReference type="AlphaFoldDB" id="A0A1G9B6B6"/>
<dbReference type="GO" id="GO:0008781">
    <property type="term" value="F:N-acylneuraminate cytidylyltransferase activity"/>
    <property type="evidence" value="ECO:0007669"/>
    <property type="project" value="TreeGrafter"/>
</dbReference>
<dbReference type="CDD" id="cd02513">
    <property type="entry name" value="CMP-NeuAc_Synthase"/>
    <property type="match status" value="1"/>
</dbReference>
<keyword evidence="1" id="KW-0808">Transferase</keyword>
<name>A0A1G9B6B6_9BACT</name>
<dbReference type="InterPro" id="IPR029044">
    <property type="entry name" value="Nucleotide-diphossugar_trans"/>
</dbReference>
<dbReference type="STRING" id="246191.SAMN05660337_0152"/>
<dbReference type="NCBIfam" id="TIGR03584">
    <property type="entry name" value="PseF"/>
    <property type="match status" value="1"/>
</dbReference>
<dbReference type="PANTHER" id="PTHR21485:SF6">
    <property type="entry name" value="N-ACYLNEURAMINATE CYTIDYLYLTRANSFERASE-RELATED"/>
    <property type="match status" value="1"/>
</dbReference>
<dbReference type="OrthoDB" id="9805604at2"/>
<protein>
    <submittedName>
        <fullName evidence="1">N-acylneuraminate cytidylyltransferase</fullName>
    </submittedName>
</protein>
<dbReference type="EMBL" id="FNGA01000001">
    <property type="protein sequence ID" value="SDK34415.1"/>
    <property type="molecule type" value="Genomic_DNA"/>
</dbReference>
<dbReference type="RefSeq" id="WP_092157270.1">
    <property type="nucleotide sequence ID" value="NZ_FNGA01000001.1"/>
</dbReference>
<organism evidence="1 2">
    <name type="scientific">Maridesulfovibrio ferrireducens</name>
    <dbReference type="NCBI Taxonomy" id="246191"/>
    <lineage>
        <taxon>Bacteria</taxon>
        <taxon>Pseudomonadati</taxon>
        <taxon>Thermodesulfobacteriota</taxon>
        <taxon>Desulfovibrionia</taxon>
        <taxon>Desulfovibrionales</taxon>
        <taxon>Desulfovibrionaceae</taxon>
        <taxon>Maridesulfovibrio</taxon>
    </lineage>
</organism>
<evidence type="ECO:0000313" key="1">
    <source>
        <dbReference type="EMBL" id="SDK34415.1"/>
    </source>
</evidence>
<dbReference type="InterPro" id="IPR050793">
    <property type="entry name" value="CMP-NeuNAc_synthase"/>
</dbReference>
<evidence type="ECO:0000313" key="2">
    <source>
        <dbReference type="Proteomes" id="UP000199053"/>
    </source>
</evidence>
<dbReference type="Gene3D" id="3.90.550.10">
    <property type="entry name" value="Spore Coat Polysaccharide Biosynthesis Protein SpsA, Chain A"/>
    <property type="match status" value="1"/>
</dbReference>
<sequence length="227" mass="25772">MQVAIIPARGGSKRIPKKSIRPFLGKPLIAYAIEAARESGFFDHIIVSTDSEEFAEVVKEYGAEVPFMRPAELAGDFVATAPVIEHALDWVKENLGQPERFCQFFANPFITAETLRGGYKLMREKKANCVLGVTEFAYPILRAFKLNEQGGVQYAFPEYAPSRSQDLPTFFHDAAQFYWQELTDLPPDRTEGLNLPYFLPRHMAVDIDTIEDWEIAERLYKAFVLDA</sequence>
<dbReference type="PANTHER" id="PTHR21485">
    <property type="entry name" value="HAD SUPERFAMILY MEMBERS CMAS AND KDSC"/>
    <property type="match status" value="1"/>
</dbReference>
<dbReference type="InterPro" id="IPR003329">
    <property type="entry name" value="Cytidylyl_trans"/>
</dbReference>
<dbReference type="Proteomes" id="UP000199053">
    <property type="component" value="Unassembled WGS sequence"/>
</dbReference>
<keyword evidence="1" id="KW-0548">Nucleotidyltransferase</keyword>
<dbReference type="InterPro" id="IPR020039">
    <property type="entry name" value="PseF"/>
</dbReference>
<accession>A0A1G9B6B6</accession>
<dbReference type="Pfam" id="PF02348">
    <property type="entry name" value="CTP_transf_3"/>
    <property type="match status" value="1"/>
</dbReference>
<reference evidence="2" key="1">
    <citation type="submission" date="2016-10" db="EMBL/GenBank/DDBJ databases">
        <authorList>
            <person name="Varghese N."/>
            <person name="Submissions S."/>
        </authorList>
    </citation>
    <scope>NUCLEOTIDE SEQUENCE [LARGE SCALE GENOMIC DNA]</scope>
    <source>
        <strain evidence="2">DSM 16995</strain>
    </source>
</reference>
<proteinExistence type="predicted"/>
<gene>
    <name evidence="1" type="ORF">SAMN05660337_0152</name>
</gene>
<keyword evidence="2" id="KW-1185">Reference proteome</keyword>
<dbReference type="SUPFAM" id="SSF53448">
    <property type="entry name" value="Nucleotide-diphospho-sugar transferases"/>
    <property type="match status" value="1"/>
</dbReference>